<organism evidence="1">
    <name type="scientific">marine metagenome</name>
    <dbReference type="NCBI Taxonomy" id="408172"/>
    <lineage>
        <taxon>unclassified sequences</taxon>
        <taxon>metagenomes</taxon>
        <taxon>ecological metagenomes</taxon>
    </lineage>
</organism>
<dbReference type="InterPro" id="IPR009053">
    <property type="entry name" value="Prefoldin"/>
</dbReference>
<dbReference type="SUPFAM" id="SSF46579">
    <property type="entry name" value="Prefoldin"/>
    <property type="match status" value="1"/>
</dbReference>
<dbReference type="Gene3D" id="1.10.287.370">
    <property type="match status" value="1"/>
</dbReference>
<sequence length="79" mass="8895">MDYLIQQKISQAQEDLEFFKRQKTEIFSLIETLSIIEKGKTLNAPLGGGIYFKSTVESSKFLLNIGAGIIVKKTKTEIL</sequence>
<dbReference type="InterPro" id="IPR004127">
    <property type="entry name" value="Prefoldin_subunit_alpha"/>
</dbReference>
<gene>
    <name evidence="1" type="ORF">METZ01_LOCUS430987</name>
</gene>
<accession>A0A382Y4E9</accession>
<dbReference type="AlphaFoldDB" id="A0A382Y4E9"/>
<dbReference type="EMBL" id="UINC01172846">
    <property type="protein sequence ID" value="SVD78133.1"/>
    <property type="molecule type" value="Genomic_DNA"/>
</dbReference>
<evidence type="ECO:0008006" key="2">
    <source>
        <dbReference type="Google" id="ProtNLM"/>
    </source>
</evidence>
<reference evidence="1" key="1">
    <citation type="submission" date="2018-05" db="EMBL/GenBank/DDBJ databases">
        <authorList>
            <person name="Lanie J.A."/>
            <person name="Ng W.-L."/>
            <person name="Kazmierczak K.M."/>
            <person name="Andrzejewski T.M."/>
            <person name="Davidsen T.M."/>
            <person name="Wayne K.J."/>
            <person name="Tettelin H."/>
            <person name="Glass J.I."/>
            <person name="Rusch D."/>
            <person name="Podicherti R."/>
            <person name="Tsui H.-C.T."/>
            <person name="Winkler M.E."/>
        </authorList>
    </citation>
    <scope>NUCLEOTIDE SEQUENCE</scope>
</reference>
<proteinExistence type="predicted"/>
<dbReference type="Pfam" id="PF02996">
    <property type="entry name" value="Prefoldin"/>
    <property type="match status" value="1"/>
</dbReference>
<name>A0A382Y4E9_9ZZZZ</name>
<feature type="non-terminal residue" evidence="1">
    <location>
        <position position="79"/>
    </location>
</feature>
<protein>
    <recommendedName>
        <fullName evidence="2">Prefoldin subunit alpha</fullName>
    </recommendedName>
</protein>
<evidence type="ECO:0000313" key="1">
    <source>
        <dbReference type="EMBL" id="SVD78133.1"/>
    </source>
</evidence>